<gene>
    <name evidence="3" type="ORF">UFOPK1353_00531</name>
</gene>
<dbReference type="AlphaFoldDB" id="A0A6J6B4Q3"/>
<dbReference type="InterPro" id="IPR011251">
    <property type="entry name" value="Luciferase-like_dom"/>
</dbReference>
<dbReference type="EMBL" id="CAEZSE010000066">
    <property type="protein sequence ID" value="CAB4533941.1"/>
    <property type="molecule type" value="Genomic_DNA"/>
</dbReference>
<proteinExistence type="predicted"/>
<dbReference type="Pfam" id="PF00296">
    <property type="entry name" value="Bac_luciferase"/>
    <property type="match status" value="1"/>
</dbReference>
<dbReference type="GO" id="GO:0016705">
    <property type="term" value="F:oxidoreductase activity, acting on paired donors, with incorporation or reduction of molecular oxygen"/>
    <property type="evidence" value="ECO:0007669"/>
    <property type="project" value="InterPro"/>
</dbReference>
<dbReference type="Gene3D" id="3.20.20.30">
    <property type="entry name" value="Luciferase-like domain"/>
    <property type="match status" value="1"/>
</dbReference>
<dbReference type="PANTHER" id="PTHR43244:SF1">
    <property type="entry name" value="5,10-METHYLENETETRAHYDROMETHANOPTERIN REDUCTASE"/>
    <property type="match status" value="1"/>
</dbReference>
<evidence type="ECO:0000256" key="1">
    <source>
        <dbReference type="ARBA" id="ARBA00023002"/>
    </source>
</evidence>
<evidence type="ECO:0000313" key="3">
    <source>
        <dbReference type="EMBL" id="CAB4533941.1"/>
    </source>
</evidence>
<evidence type="ECO:0000259" key="2">
    <source>
        <dbReference type="Pfam" id="PF00296"/>
    </source>
</evidence>
<name>A0A6J6B4Q3_9ZZZZ</name>
<dbReference type="InterPro" id="IPR050564">
    <property type="entry name" value="F420-G6PD/mer"/>
</dbReference>
<protein>
    <submittedName>
        <fullName evidence="3">Unannotated protein</fullName>
    </submittedName>
</protein>
<dbReference type="PANTHER" id="PTHR43244">
    <property type="match status" value="1"/>
</dbReference>
<keyword evidence="1" id="KW-0560">Oxidoreductase</keyword>
<dbReference type="InterPro" id="IPR036661">
    <property type="entry name" value="Luciferase-like_sf"/>
</dbReference>
<organism evidence="3">
    <name type="scientific">freshwater metagenome</name>
    <dbReference type="NCBI Taxonomy" id="449393"/>
    <lineage>
        <taxon>unclassified sequences</taxon>
        <taxon>metagenomes</taxon>
        <taxon>ecological metagenomes</taxon>
    </lineage>
</organism>
<feature type="domain" description="Luciferase-like" evidence="2">
    <location>
        <begin position="17"/>
        <end position="194"/>
    </location>
</feature>
<dbReference type="SUPFAM" id="SSF51679">
    <property type="entry name" value="Bacterial luciferase-like"/>
    <property type="match status" value="1"/>
</dbReference>
<sequence length="265" mass="28477">MRFDLQINPGTAIWPIARDAALAAEAAGFKTFWTVDHLAGDVMQAPDMPECFTLLGALAGVTSTIELGPLVVNVGNRHPAMLANSAATMQQISRGRFVLGLGAGASPNSPFAAERRAIGVIPPATISERHAVLTNSLDVMNEIWAPNRRVELEKFPLPKPIPQVIVGANSVSLARIAGARTNGVNIRASHERAGEILAAAQDAHKNSGINKPFTVSVWEHYNEALVSGDDARLDVWRSWGVDRAILLMFKSVDFAAIDRAAQYLL</sequence>
<reference evidence="3" key="1">
    <citation type="submission" date="2020-05" db="EMBL/GenBank/DDBJ databases">
        <authorList>
            <person name="Chiriac C."/>
            <person name="Salcher M."/>
            <person name="Ghai R."/>
            <person name="Kavagutti S V."/>
        </authorList>
    </citation>
    <scope>NUCLEOTIDE SEQUENCE</scope>
</reference>
<accession>A0A6J6B4Q3</accession>